<reference evidence="9 10" key="1">
    <citation type="journal article" date="2019" name="Nat. Ecol. Evol.">
        <title>Megaphylogeny resolves global patterns of mushroom evolution.</title>
        <authorList>
            <person name="Varga T."/>
            <person name="Krizsan K."/>
            <person name="Foldi C."/>
            <person name="Dima B."/>
            <person name="Sanchez-Garcia M."/>
            <person name="Sanchez-Ramirez S."/>
            <person name="Szollosi G.J."/>
            <person name="Szarkandi J.G."/>
            <person name="Papp V."/>
            <person name="Albert L."/>
            <person name="Andreopoulos W."/>
            <person name="Angelini C."/>
            <person name="Antonin V."/>
            <person name="Barry K.W."/>
            <person name="Bougher N.L."/>
            <person name="Buchanan P."/>
            <person name="Buyck B."/>
            <person name="Bense V."/>
            <person name="Catcheside P."/>
            <person name="Chovatia M."/>
            <person name="Cooper J."/>
            <person name="Damon W."/>
            <person name="Desjardin D."/>
            <person name="Finy P."/>
            <person name="Geml J."/>
            <person name="Haridas S."/>
            <person name="Hughes K."/>
            <person name="Justo A."/>
            <person name="Karasinski D."/>
            <person name="Kautmanova I."/>
            <person name="Kiss B."/>
            <person name="Kocsube S."/>
            <person name="Kotiranta H."/>
            <person name="LaButti K.M."/>
            <person name="Lechner B.E."/>
            <person name="Liimatainen K."/>
            <person name="Lipzen A."/>
            <person name="Lukacs Z."/>
            <person name="Mihaltcheva S."/>
            <person name="Morgado L.N."/>
            <person name="Niskanen T."/>
            <person name="Noordeloos M.E."/>
            <person name="Ohm R.A."/>
            <person name="Ortiz-Santana B."/>
            <person name="Ovrebo C."/>
            <person name="Racz N."/>
            <person name="Riley R."/>
            <person name="Savchenko A."/>
            <person name="Shiryaev A."/>
            <person name="Soop K."/>
            <person name="Spirin V."/>
            <person name="Szebenyi C."/>
            <person name="Tomsovsky M."/>
            <person name="Tulloss R.E."/>
            <person name="Uehling J."/>
            <person name="Grigoriev I.V."/>
            <person name="Vagvolgyi C."/>
            <person name="Papp T."/>
            <person name="Martin F.M."/>
            <person name="Miettinen O."/>
            <person name="Hibbett D.S."/>
            <person name="Nagy L.G."/>
        </authorList>
    </citation>
    <scope>NUCLEOTIDE SEQUENCE [LARGE SCALE GENOMIC DNA]</scope>
    <source>
        <strain evidence="9 10">CBS 166.37</strain>
    </source>
</reference>
<evidence type="ECO:0000256" key="5">
    <source>
        <dbReference type="ARBA" id="ARBA00022898"/>
    </source>
</evidence>
<protein>
    <recommendedName>
        <fullName evidence="4">cystathionine gamma-lyase</fullName>
        <ecNumber evidence="4">4.4.1.1</ecNumber>
    </recommendedName>
    <alternativeName>
        <fullName evidence="7">Gamma-cystathionase</fullName>
    </alternativeName>
</protein>
<evidence type="ECO:0000256" key="2">
    <source>
        <dbReference type="ARBA" id="ARBA00005038"/>
    </source>
</evidence>
<evidence type="ECO:0000313" key="10">
    <source>
        <dbReference type="Proteomes" id="UP000308652"/>
    </source>
</evidence>
<evidence type="ECO:0000256" key="8">
    <source>
        <dbReference type="RuleBase" id="RU362118"/>
    </source>
</evidence>
<dbReference type="EMBL" id="ML213626">
    <property type="protein sequence ID" value="TFK34950.1"/>
    <property type="molecule type" value="Genomic_DNA"/>
</dbReference>
<evidence type="ECO:0000256" key="1">
    <source>
        <dbReference type="ARBA" id="ARBA00001933"/>
    </source>
</evidence>
<evidence type="ECO:0000256" key="4">
    <source>
        <dbReference type="ARBA" id="ARBA00012085"/>
    </source>
</evidence>
<evidence type="ECO:0000256" key="3">
    <source>
        <dbReference type="ARBA" id="ARBA00009077"/>
    </source>
</evidence>
<keyword evidence="6" id="KW-0028">Amino-acid biosynthesis</keyword>
<keyword evidence="5 8" id="KW-0663">Pyridoxal phosphate</keyword>
<dbReference type="GO" id="GO:0019343">
    <property type="term" value="P:cysteine biosynthetic process via cystathionine"/>
    <property type="evidence" value="ECO:0007669"/>
    <property type="project" value="TreeGrafter"/>
</dbReference>
<dbReference type="InterPro" id="IPR015421">
    <property type="entry name" value="PyrdxlP-dep_Trfase_major"/>
</dbReference>
<dbReference type="SUPFAM" id="SSF53383">
    <property type="entry name" value="PLP-dependent transferases"/>
    <property type="match status" value="1"/>
</dbReference>
<dbReference type="EC" id="4.4.1.1" evidence="4"/>
<dbReference type="Gene3D" id="3.40.640.10">
    <property type="entry name" value="Type I PLP-dependent aspartate aminotransferase-like (Major domain)"/>
    <property type="match status" value="1"/>
</dbReference>
<evidence type="ECO:0000313" key="9">
    <source>
        <dbReference type="EMBL" id="TFK34950.1"/>
    </source>
</evidence>
<comment type="pathway">
    <text evidence="2">Amino-acid biosynthesis; L-cysteine biosynthesis; L-cysteine from L-homocysteine and L-serine: step 2/2.</text>
</comment>
<dbReference type="Pfam" id="PF01053">
    <property type="entry name" value="Cys_Met_Meta_PP"/>
    <property type="match status" value="1"/>
</dbReference>
<dbReference type="PANTHER" id="PTHR11808">
    <property type="entry name" value="TRANS-SULFURATION ENZYME FAMILY MEMBER"/>
    <property type="match status" value="1"/>
</dbReference>
<name>A0A5C3LQ04_9AGAR</name>
<keyword evidence="10" id="KW-1185">Reference proteome</keyword>
<evidence type="ECO:0000256" key="6">
    <source>
        <dbReference type="ARBA" id="ARBA00023192"/>
    </source>
</evidence>
<dbReference type="GO" id="GO:0019346">
    <property type="term" value="P:transsulfuration"/>
    <property type="evidence" value="ECO:0007669"/>
    <property type="project" value="InterPro"/>
</dbReference>
<dbReference type="Proteomes" id="UP000308652">
    <property type="component" value="Unassembled WGS sequence"/>
</dbReference>
<gene>
    <name evidence="9" type="ORF">BDQ12DRAFT_726431</name>
</gene>
<keyword evidence="6" id="KW-0198">Cysteine biosynthesis</keyword>
<proteinExistence type="inferred from homology"/>
<dbReference type="GO" id="GO:0030170">
    <property type="term" value="F:pyridoxal phosphate binding"/>
    <property type="evidence" value="ECO:0007669"/>
    <property type="project" value="InterPro"/>
</dbReference>
<organism evidence="9 10">
    <name type="scientific">Crucibulum laeve</name>
    <dbReference type="NCBI Taxonomy" id="68775"/>
    <lineage>
        <taxon>Eukaryota</taxon>
        <taxon>Fungi</taxon>
        <taxon>Dikarya</taxon>
        <taxon>Basidiomycota</taxon>
        <taxon>Agaricomycotina</taxon>
        <taxon>Agaricomycetes</taxon>
        <taxon>Agaricomycetidae</taxon>
        <taxon>Agaricales</taxon>
        <taxon>Agaricineae</taxon>
        <taxon>Nidulariaceae</taxon>
        <taxon>Crucibulum</taxon>
    </lineage>
</organism>
<evidence type="ECO:0000256" key="7">
    <source>
        <dbReference type="ARBA" id="ARBA00029853"/>
    </source>
</evidence>
<accession>A0A5C3LQ04</accession>
<dbReference type="OrthoDB" id="3512640at2759"/>
<dbReference type="InterPro" id="IPR000277">
    <property type="entry name" value="Cys/Met-Metab_PyrdxlP-dep_enz"/>
</dbReference>
<sequence>MPMALALAPSISALRQTRALALSSLPGRSGRHKENGVGIYKSFEYSRSGNPSRNALNNILASLESGGAHALAFAYWVRERCAWRNCPLFDKGMAKENQGLETTFLDLENAGDEEVLVAIRPNTEVFLSIFSTTKLNVDRISSLFGSNLLQILPSTSSKSLASPQSRTHSSHLIVLVDNTFLSPFYSSPLLFGDDIVLRSLARYVNGHSGVVMSALILPAHHEELT</sequence>
<dbReference type="GO" id="GO:0004123">
    <property type="term" value="F:cystathionine gamma-lyase activity"/>
    <property type="evidence" value="ECO:0007669"/>
    <property type="project" value="TreeGrafter"/>
</dbReference>
<dbReference type="STRING" id="68775.A0A5C3LQ04"/>
<dbReference type="InterPro" id="IPR015424">
    <property type="entry name" value="PyrdxlP-dep_Trfase"/>
</dbReference>
<dbReference type="GO" id="GO:0005737">
    <property type="term" value="C:cytoplasm"/>
    <property type="evidence" value="ECO:0007669"/>
    <property type="project" value="TreeGrafter"/>
</dbReference>
<dbReference type="AlphaFoldDB" id="A0A5C3LQ04"/>
<comment type="cofactor">
    <cofactor evidence="1 8">
        <name>pyridoxal 5'-phosphate</name>
        <dbReference type="ChEBI" id="CHEBI:597326"/>
    </cofactor>
</comment>
<dbReference type="PANTHER" id="PTHR11808:SF15">
    <property type="entry name" value="CYSTATHIONINE GAMMA-LYASE"/>
    <property type="match status" value="1"/>
</dbReference>
<comment type="similarity">
    <text evidence="3 8">Belongs to the trans-sulfuration enzymes family.</text>
</comment>